<dbReference type="InterPro" id="IPR056091">
    <property type="entry name" value="DUF7674"/>
</dbReference>
<dbReference type="AlphaFoldDB" id="A0A1S1N6T9"/>
<comment type="caution">
    <text evidence="2">The sequence shown here is derived from an EMBL/GenBank/DDBJ whole genome shotgun (WGS) entry which is preliminary data.</text>
</comment>
<dbReference type="EMBL" id="MNAN01000031">
    <property type="protein sequence ID" value="OHU95184.1"/>
    <property type="molecule type" value="Genomic_DNA"/>
</dbReference>
<dbReference type="OrthoDB" id="8777452at2"/>
<organism evidence="2 3">
    <name type="scientific">Pseudoalteromonas byunsanensis</name>
    <dbReference type="NCBI Taxonomy" id="327939"/>
    <lineage>
        <taxon>Bacteria</taxon>
        <taxon>Pseudomonadati</taxon>
        <taxon>Pseudomonadota</taxon>
        <taxon>Gammaproteobacteria</taxon>
        <taxon>Alteromonadales</taxon>
        <taxon>Pseudoalteromonadaceae</taxon>
        <taxon>Pseudoalteromonas</taxon>
    </lineage>
</organism>
<reference evidence="2 3" key="1">
    <citation type="submission" date="2016-10" db="EMBL/GenBank/DDBJ databases">
        <title>Pseudoalteromonas amylolytica sp. nov., isolated from the surface seawater.</title>
        <authorList>
            <person name="Wu Y.-H."/>
            <person name="Cheng H."/>
            <person name="Jin X.-B."/>
            <person name="Wang C.-S."/>
            <person name="Xu X.-W."/>
        </authorList>
    </citation>
    <scope>NUCLEOTIDE SEQUENCE [LARGE SCALE GENOMIC DNA]</scope>
    <source>
        <strain evidence="2 3">JCM 12483</strain>
    </source>
</reference>
<protein>
    <recommendedName>
        <fullName evidence="1">DUF7674 domain-containing protein</fullName>
    </recommendedName>
</protein>
<dbReference type="Proteomes" id="UP000180253">
    <property type="component" value="Unassembled WGS sequence"/>
</dbReference>
<name>A0A1S1N6T9_9GAMM</name>
<dbReference type="RefSeq" id="WP_070991868.1">
    <property type="nucleotide sequence ID" value="NZ_CBCSHD010000002.1"/>
</dbReference>
<evidence type="ECO:0000313" key="2">
    <source>
        <dbReference type="EMBL" id="OHU95184.1"/>
    </source>
</evidence>
<keyword evidence="3" id="KW-1185">Reference proteome</keyword>
<proteinExistence type="predicted"/>
<evidence type="ECO:0000259" key="1">
    <source>
        <dbReference type="Pfam" id="PF24722"/>
    </source>
</evidence>
<evidence type="ECO:0000313" key="3">
    <source>
        <dbReference type="Proteomes" id="UP000180253"/>
    </source>
</evidence>
<sequence length="121" mass="14053">MAKADVTRFIEEIKTRFPEVSPLMKKHESWAFTSLMEEFANLTTTKLNTGNLEDAQRYLLYMSEKLKVATPTEHEYIDVYYVEHLFWQGTQQGIANGWPLLPENLKALYLDFHGKPPNAKS</sequence>
<gene>
    <name evidence="2" type="ORF">BIW53_10685</name>
</gene>
<feature type="domain" description="DUF7674" evidence="1">
    <location>
        <begin position="10"/>
        <end position="112"/>
    </location>
</feature>
<accession>A0A1S1N6T9</accession>
<dbReference type="Pfam" id="PF24722">
    <property type="entry name" value="DUF7674"/>
    <property type="match status" value="1"/>
</dbReference>